<name>A0A1N7IRP5_9BACL</name>
<proteinExistence type="predicted"/>
<reference evidence="2" key="1">
    <citation type="submission" date="2017-01" db="EMBL/GenBank/DDBJ databases">
        <authorList>
            <person name="Varghese N."/>
            <person name="Submissions S."/>
        </authorList>
    </citation>
    <scope>NUCLEOTIDE SEQUENCE [LARGE SCALE GENOMIC DNA]</scope>
    <source>
        <strain evidence="2">DSM 45196</strain>
    </source>
</reference>
<gene>
    <name evidence="1" type="ORF">SAMN05421790_101271</name>
</gene>
<dbReference type="Proteomes" id="UP000186795">
    <property type="component" value="Unassembled WGS sequence"/>
</dbReference>
<dbReference type="EMBL" id="FTOD01000001">
    <property type="protein sequence ID" value="SIS39651.1"/>
    <property type="molecule type" value="Genomic_DNA"/>
</dbReference>
<sequence>MKKLIVTVICLYGGPGVGLTLMDGVRAVVPSSDFHIPVCRGRTHGEQSMQGGITATGKTMIT</sequence>
<dbReference type="AlphaFoldDB" id="A0A1N7IRP5"/>
<organism evidence="1 2">
    <name type="scientific">Kroppenstedtia eburnea</name>
    <dbReference type="NCBI Taxonomy" id="714067"/>
    <lineage>
        <taxon>Bacteria</taxon>
        <taxon>Bacillati</taxon>
        <taxon>Bacillota</taxon>
        <taxon>Bacilli</taxon>
        <taxon>Bacillales</taxon>
        <taxon>Thermoactinomycetaceae</taxon>
        <taxon>Kroppenstedtia</taxon>
    </lineage>
</organism>
<evidence type="ECO:0000313" key="1">
    <source>
        <dbReference type="EMBL" id="SIS39651.1"/>
    </source>
</evidence>
<dbReference type="RefSeq" id="WP_076522940.1">
    <property type="nucleotide sequence ID" value="NZ_CP048103.1"/>
</dbReference>
<protein>
    <submittedName>
        <fullName evidence="1">Uncharacterized protein</fullName>
    </submittedName>
</protein>
<accession>A0A1N7IRP5</accession>
<keyword evidence="2" id="KW-1185">Reference proteome</keyword>
<evidence type="ECO:0000313" key="2">
    <source>
        <dbReference type="Proteomes" id="UP000186795"/>
    </source>
</evidence>